<evidence type="ECO:0000313" key="3">
    <source>
        <dbReference type="Proteomes" id="UP001219525"/>
    </source>
</evidence>
<keyword evidence="3" id="KW-1185">Reference proteome</keyword>
<organism evidence="2 3">
    <name type="scientific">Mycena pura</name>
    <dbReference type="NCBI Taxonomy" id="153505"/>
    <lineage>
        <taxon>Eukaryota</taxon>
        <taxon>Fungi</taxon>
        <taxon>Dikarya</taxon>
        <taxon>Basidiomycota</taxon>
        <taxon>Agaricomycotina</taxon>
        <taxon>Agaricomycetes</taxon>
        <taxon>Agaricomycetidae</taxon>
        <taxon>Agaricales</taxon>
        <taxon>Marasmiineae</taxon>
        <taxon>Mycenaceae</taxon>
        <taxon>Mycena</taxon>
    </lineage>
</organism>
<comment type="caution">
    <text evidence="2">The sequence shown here is derived from an EMBL/GenBank/DDBJ whole genome shotgun (WGS) entry which is preliminary data.</text>
</comment>
<reference evidence="2" key="1">
    <citation type="submission" date="2023-03" db="EMBL/GenBank/DDBJ databases">
        <title>Massive genome expansion in bonnet fungi (Mycena s.s.) driven by repeated elements and novel gene families across ecological guilds.</title>
        <authorList>
            <consortium name="Lawrence Berkeley National Laboratory"/>
            <person name="Harder C.B."/>
            <person name="Miyauchi S."/>
            <person name="Viragh M."/>
            <person name="Kuo A."/>
            <person name="Thoen E."/>
            <person name="Andreopoulos B."/>
            <person name="Lu D."/>
            <person name="Skrede I."/>
            <person name="Drula E."/>
            <person name="Henrissat B."/>
            <person name="Morin E."/>
            <person name="Kohler A."/>
            <person name="Barry K."/>
            <person name="LaButti K."/>
            <person name="Morin E."/>
            <person name="Salamov A."/>
            <person name="Lipzen A."/>
            <person name="Mereny Z."/>
            <person name="Hegedus B."/>
            <person name="Baldrian P."/>
            <person name="Stursova M."/>
            <person name="Weitz H."/>
            <person name="Taylor A."/>
            <person name="Grigoriev I.V."/>
            <person name="Nagy L.G."/>
            <person name="Martin F."/>
            <person name="Kauserud H."/>
        </authorList>
    </citation>
    <scope>NUCLEOTIDE SEQUENCE</scope>
    <source>
        <strain evidence="2">9144</strain>
    </source>
</reference>
<dbReference type="EMBL" id="JARJCW010000004">
    <property type="protein sequence ID" value="KAJ7225314.1"/>
    <property type="molecule type" value="Genomic_DNA"/>
</dbReference>
<feature type="region of interest" description="Disordered" evidence="1">
    <location>
        <begin position="93"/>
        <end position="121"/>
    </location>
</feature>
<evidence type="ECO:0000256" key="1">
    <source>
        <dbReference type="SAM" id="MobiDB-lite"/>
    </source>
</evidence>
<accession>A0AAD6YNX9</accession>
<dbReference type="Proteomes" id="UP001219525">
    <property type="component" value="Unassembled WGS sequence"/>
</dbReference>
<evidence type="ECO:0000313" key="2">
    <source>
        <dbReference type="EMBL" id="KAJ7225314.1"/>
    </source>
</evidence>
<protein>
    <submittedName>
        <fullName evidence="2">Uncharacterized protein</fullName>
    </submittedName>
</protein>
<proteinExistence type="predicted"/>
<sequence>MTGCTWVWYRKRRRASAHAFAVVVDHETQYALRRKATRRKANSPPAQSQWTLQRKAADVASRHPLSLSPPRVVSLEPHDALSDIHDAEPHHALSDVDNKEPHDALNGIDDAEPHDVLNDIDDVWPPLHKPDPWNEADDLPPVPGPHRRRAAKRARKIASEGHVPRASAVRKHVAPAQPICVPAFNASGLPSARGAYAAVVEQKVEKYGHKKRRSVAELLGLGFQLDHKVLSRVPAYAPTCFSVLLAP</sequence>
<feature type="region of interest" description="Disordered" evidence="1">
    <location>
        <begin position="35"/>
        <end position="72"/>
    </location>
</feature>
<dbReference type="AlphaFoldDB" id="A0AAD6YNX9"/>
<feature type="compositionally biased region" description="Basic and acidic residues" evidence="1">
    <location>
        <begin position="93"/>
        <end position="103"/>
    </location>
</feature>
<name>A0AAD6YNX9_9AGAR</name>
<gene>
    <name evidence="2" type="ORF">GGX14DRAFT_556116</name>
</gene>